<evidence type="ECO:0008006" key="3">
    <source>
        <dbReference type="Google" id="ProtNLM"/>
    </source>
</evidence>
<reference evidence="1" key="2">
    <citation type="submission" date="2021-04" db="EMBL/GenBank/DDBJ databases">
        <authorList>
            <person name="Gilroy R."/>
        </authorList>
    </citation>
    <scope>NUCLEOTIDE SEQUENCE</scope>
    <source>
        <strain evidence="1">ChiBcec2-3848</strain>
    </source>
</reference>
<dbReference type="Gene3D" id="1.20.1260.10">
    <property type="match status" value="1"/>
</dbReference>
<organism evidence="1 2">
    <name type="scientific">Candidatus Blautia merdavium</name>
    <dbReference type="NCBI Taxonomy" id="2838494"/>
    <lineage>
        <taxon>Bacteria</taxon>
        <taxon>Bacillati</taxon>
        <taxon>Bacillota</taxon>
        <taxon>Clostridia</taxon>
        <taxon>Lachnospirales</taxon>
        <taxon>Lachnospiraceae</taxon>
        <taxon>Blautia</taxon>
    </lineage>
</organism>
<gene>
    <name evidence="1" type="ORF">H9753_06615</name>
</gene>
<dbReference type="Proteomes" id="UP000823886">
    <property type="component" value="Unassembled WGS sequence"/>
</dbReference>
<sequence length="143" mass="15815">MDAQTRGLLRECSAGCKMAINSFNQIRDYVTDENLKSVLDTYDKKHKKYEETAAKLLEEGGSEEKEPGVMAAAFSRLSTQAKLLMKDDSSQIAKLVMDGCSMGIQTLGSSVNQYKNASAQSSSLAKDMIHTEESLMKDMQKFL</sequence>
<proteinExistence type="predicted"/>
<evidence type="ECO:0000313" key="2">
    <source>
        <dbReference type="Proteomes" id="UP000823886"/>
    </source>
</evidence>
<dbReference type="AlphaFoldDB" id="A0A9D2PN40"/>
<dbReference type="InterPro" id="IPR012347">
    <property type="entry name" value="Ferritin-like"/>
</dbReference>
<comment type="caution">
    <text evidence="1">The sequence shown here is derived from an EMBL/GenBank/DDBJ whole genome shotgun (WGS) entry which is preliminary data.</text>
</comment>
<reference evidence="1" key="1">
    <citation type="journal article" date="2021" name="PeerJ">
        <title>Extensive microbial diversity within the chicken gut microbiome revealed by metagenomics and culture.</title>
        <authorList>
            <person name="Gilroy R."/>
            <person name="Ravi A."/>
            <person name="Getino M."/>
            <person name="Pursley I."/>
            <person name="Horton D.L."/>
            <person name="Alikhan N.F."/>
            <person name="Baker D."/>
            <person name="Gharbi K."/>
            <person name="Hall N."/>
            <person name="Watson M."/>
            <person name="Adriaenssens E.M."/>
            <person name="Foster-Nyarko E."/>
            <person name="Jarju S."/>
            <person name="Secka A."/>
            <person name="Antonio M."/>
            <person name="Oren A."/>
            <person name="Chaudhuri R.R."/>
            <person name="La Ragione R."/>
            <person name="Hildebrand F."/>
            <person name="Pallen M.J."/>
        </authorList>
    </citation>
    <scope>NUCLEOTIDE SEQUENCE</scope>
    <source>
        <strain evidence="1">ChiBcec2-3848</strain>
    </source>
</reference>
<name>A0A9D2PN40_9FIRM</name>
<accession>A0A9D2PN40</accession>
<protein>
    <recommendedName>
        <fullName evidence="3">DUF2383 domain-containing protein</fullName>
    </recommendedName>
</protein>
<dbReference type="EMBL" id="DWVZ01000084">
    <property type="protein sequence ID" value="HJC63274.1"/>
    <property type="molecule type" value="Genomic_DNA"/>
</dbReference>
<evidence type="ECO:0000313" key="1">
    <source>
        <dbReference type="EMBL" id="HJC63274.1"/>
    </source>
</evidence>